<dbReference type="InterPro" id="IPR013328">
    <property type="entry name" value="6PGD_dom2"/>
</dbReference>
<keyword evidence="2" id="KW-0560">Oxidoreductase</keyword>
<dbReference type="PANTHER" id="PTHR43060:SF15">
    <property type="entry name" value="3-HYDROXYISOBUTYRATE DEHYDROGENASE-LIKE 1, MITOCHONDRIAL-RELATED"/>
    <property type="match status" value="1"/>
</dbReference>
<reference evidence="7" key="1">
    <citation type="submission" date="2023-03" db="EMBL/GenBank/DDBJ databases">
        <authorList>
            <person name="Steffen K."/>
            <person name="Cardenas P."/>
        </authorList>
    </citation>
    <scope>NUCLEOTIDE SEQUENCE</scope>
</reference>
<dbReference type="Pfam" id="PF14833">
    <property type="entry name" value="NAD_binding_11"/>
    <property type="match status" value="1"/>
</dbReference>
<dbReference type="SUPFAM" id="SSF51735">
    <property type="entry name" value="NAD(P)-binding Rossmann-fold domains"/>
    <property type="match status" value="1"/>
</dbReference>
<keyword evidence="8" id="KW-1185">Reference proteome</keyword>
<dbReference type="GO" id="GO:0051287">
    <property type="term" value="F:NAD binding"/>
    <property type="evidence" value="ECO:0007669"/>
    <property type="project" value="InterPro"/>
</dbReference>
<name>A0AA35R2X7_GEOBA</name>
<evidence type="ECO:0000259" key="6">
    <source>
        <dbReference type="Pfam" id="PF14833"/>
    </source>
</evidence>
<dbReference type="SUPFAM" id="SSF48179">
    <property type="entry name" value="6-phosphogluconate dehydrogenase C-terminal domain-like"/>
    <property type="match status" value="1"/>
</dbReference>
<dbReference type="InterPro" id="IPR029154">
    <property type="entry name" value="HIBADH-like_NADP-bd"/>
</dbReference>
<proteinExistence type="inferred from homology"/>
<keyword evidence="3" id="KW-0520">NAD</keyword>
<dbReference type="PROSITE" id="PS00895">
    <property type="entry name" value="3_HYDROXYISOBUT_DH"/>
    <property type="match status" value="1"/>
</dbReference>
<dbReference type="Gene3D" id="3.40.50.720">
    <property type="entry name" value="NAD(P)-binding Rossmann-like Domain"/>
    <property type="match status" value="1"/>
</dbReference>
<dbReference type="AlphaFoldDB" id="A0AA35R2X7"/>
<evidence type="ECO:0000259" key="5">
    <source>
        <dbReference type="Pfam" id="PF03446"/>
    </source>
</evidence>
<dbReference type="InterPro" id="IPR015815">
    <property type="entry name" value="HIBADH-related"/>
</dbReference>
<evidence type="ECO:0000256" key="1">
    <source>
        <dbReference type="ARBA" id="ARBA00009080"/>
    </source>
</evidence>
<dbReference type="GO" id="GO:0050661">
    <property type="term" value="F:NADP binding"/>
    <property type="evidence" value="ECO:0007669"/>
    <property type="project" value="InterPro"/>
</dbReference>
<dbReference type="Proteomes" id="UP001174909">
    <property type="component" value="Unassembled WGS sequence"/>
</dbReference>
<accession>A0AA35R2X7</accession>
<protein>
    <submittedName>
        <fullName evidence="7">2-(Hydroxymethyl)glutarate dehydrogenase</fullName>
    </submittedName>
</protein>
<feature type="domain" description="6-phosphogluconate dehydrogenase NADP-binding" evidence="5">
    <location>
        <begin position="3"/>
        <end position="162"/>
    </location>
</feature>
<dbReference type="InterPro" id="IPR006115">
    <property type="entry name" value="6PGDH_NADP-bd"/>
</dbReference>
<comment type="similarity">
    <text evidence="1">Belongs to the HIBADH-related family.</text>
</comment>
<feature type="active site" evidence="4">
    <location>
        <position position="171"/>
    </location>
</feature>
<dbReference type="EMBL" id="CASHTH010000432">
    <property type="protein sequence ID" value="CAI8001318.1"/>
    <property type="molecule type" value="Genomic_DNA"/>
</dbReference>
<evidence type="ECO:0000256" key="4">
    <source>
        <dbReference type="PIRSR" id="PIRSR000103-1"/>
    </source>
</evidence>
<feature type="domain" description="3-hydroxyisobutyrate dehydrogenase-like NAD-binding" evidence="6">
    <location>
        <begin position="165"/>
        <end position="287"/>
    </location>
</feature>
<dbReference type="PANTHER" id="PTHR43060">
    <property type="entry name" value="3-HYDROXYISOBUTYRATE DEHYDROGENASE-LIKE 1, MITOCHONDRIAL-RELATED"/>
    <property type="match status" value="1"/>
</dbReference>
<dbReference type="InterPro" id="IPR036291">
    <property type="entry name" value="NAD(P)-bd_dom_sf"/>
</dbReference>
<comment type="caution">
    <text evidence="7">The sequence shown here is derived from an EMBL/GenBank/DDBJ whole genome shotgun (WGS) entry which is preliminary data.</text>
</comment>
<dbReference type="Gene3D" id="1.10.1040.10">
    <property type="entry name" value="N-(1-d-carboxylethyl)-l-norvaline Dehydrogenase, domain 2"/>
    <property type="match status" value="1"/>
</dbReference>
<evidence type="ECO:0000256" key="3">
    <source>
        <dbReference type="ARBA" id="ARBA00023027"/>
    </source>
</evidence>
<evidence type="ECO:0000313" key="8">
    <source>
        <dbReference type="Proteomes" id="UP001174909"/>
    </source>
</evidence>
<dbReference type="GO" id="GO:0016491">
    <property type="term" value="F:oxidoreductase activity"/>
    <property type="evidence" value="ECO:0007669"/>
    <property type="project" value="UniProtKB-KW"/>
</dbReference>
<evidence type="ECO:0000256" key="2">
    <source>
        <dbReference type="ARBA" id="ARBA00023002"/>
    </source>
</evidence>
<dbReference type="PIRSF" id="PIRSF000103">
    <property type="entry name" value="HIBADH"/>
    <property type="match status" value="1"/>
</dbReference>
<organism evidence="7 8">
    <name type="scientific">Geodia barretti</name>
    <name type="common">Barrett's horny sponge</name>
    <dbReference type="NCBI Taxonomy" id="519541"/>
    <lineage>
        <taxon>Eukaryota</taxon>
        <taxon>Metazoa</taxon>
        <taxon>Porifera</taxon>
        <taxon>Demospongiae</taxon>
        <taxon>Heteroscleromorpha</taxon>
        <taxon>Tetractinellida</taxon>
        <taxon>Astrophorina</taxon>
        <taxon>Geodiidae</taxon>
        <taxon>Geodia</taxon>
    </lineage>
</organism>
<dbReference type="InterPro" id="IPR008927">
    <property type="entry name" value="6-PGluconate_DH-like_C_sf"/>
</dbReference>
<sequence>METVGFIGLGNMGGGMSANIQKAGYSMVVYDLREEAARPLLEGGARLANTPAEVAAASDITFTSLPGPYEVESVSLGASGVLEGIRPGSVYIDLSSSRPTLIREIEPQFRAKGAFVLDAPVSGGKTGAASGNLAVMVGGDREVFDRVKPVLDAFGDKVFYAGEIGAGSVAKLVHNMIGHSVRQAIAEGLTLGVKAGVEPEALWECIRRGSLGRMRVLHEGLVRTMFRGEFEPASFALNLAFKDISLATELAREYDVPMPMSTLAEQIALTAMNRGWAEMDSSITVRLQEEQSGVEVRAPHVDPARAGRFISTHPDDE</sequence>
<evidence type="ECO:0000313" key="7">
    <source>
        <dbReference type="EMBL" id="CAI8001318.1"/>
    </source>
</evidence>
<gene>
    <name evidence="7" type="ORF">GBAR_LOCUS3158</name>
</gene>
<dbReference type="Pfam" id="PF03446">
    <property type="entry name" value="NAD_binding_2"/>
    <property type="match status" value="1"/>
</dbReference>
<dbReference type="InterPro" id="IPR002204">
    <property type="entry name" value="3-OH-isobutyrate_DH-rel_CS"/>
</dbReference>